<dbReference type="Proteomes" id="UP001422759">
    <property type="component" value="Unassembled WGS sequence"/>
</dbReference>
<organism evidence="4 5">
    <name type="scientific">Kitasatospora kazusensis</name>
    <dbReference type="NCBI Taxonomy" id="407974"/>
    <lineage>
        <taxon>Bacteria</taxon>
        <taxon>Bacillati</taxon>
        <taxon>Actinomycetota</taxon>
        <taxon>Actinomycetes</taxon>
        <taxon>Kitasatosporales</taxon>
        <taxon>Streptomycetaceae</taxon>
        <taxon>Kitasatospora</taxon>
    </lineage>
</organism>
<dbReference type="SUPFAM" id="SSF46689">
    <property type="entry name" value="Homeodomain-like"/>
    <property type="match status" value="2"/>
</dbReference>
<evidence type="ECO:0000313" key="5">
    <source>
        <dbReference type="Proteomes" id="UP001422759"/>
    </source>
</evidence>
<evidence type="ECO:0000313" key="4">
    <source>
        <dbReference type="EMBL" id="GAA2153347.1"/>
    </source>
</evidence>
<dbReference type="Pfam" id="PF01965">
    <property type="entry name" value="DJ-1_PfpI"/>
    <property type="match status" value="1"/>
</dbReference>
<dbReference type="EMBL" id="BAAANT010000037">
    <property type="protein sequence ID" value="GAA2153347.1"/>
    <property type="molecule type" value="Genomic_DNA"/>
</dbReference>
<dbReference type="InterPro" id="IPR009057">
    <property type="entry name" value="Homeodomain-like_sf"/>
</dbReference>
<evidence type="ECO:0000259" key="3">
    <source>
        <dbReference type="PROSITE" id="PS01124"/>
    </source>
</evidence>
<dbReference type="SUPFAM" id="SSF52317">
    <property type="entry name" value="Class I glutamine amidotransferase-like"/>
    <property type="match status" value="1"/>
</dbReference>
<dbReference type="InterPro" id="IPR002818">
    <property type="entry name" value="DJ-1/PfpI"/>
</dbReference>
<dbReference type="InterPro" id="IPR052158">
    <property type="entry name" value="INH-QAR"/>
</dbReference>
<protein>
    <submittedName>
        <fullName evidence="4">Helix-turn-helix domain-containing protein</fullName>
    </submittedName>
</protein>
<dbReference type="PANTHER" id="PTHR43130:SF3">
    <property type="entry name" value="HTH-TYPE TRANSCRIPTIONAL REGULATOR RV1931C"/>
    <property type="match status" value="1"/>
</dbReference>
<dbReference type="Gene3D" id="1.10.10.60">
    <property type="entry name" value="Homeodomain-like"/>
    <property type="match status" value="1"/>
</dbReference>
<dbReference type="PROSITE" id="PS01124">
    <property type="entry name" value="HTH_ARAC_FAMILY_2"/>
    <property type="match status" value="1"/>
</dbReference>
<dbReference type="InterPro" id="IPR018060">
    <property type="entry name" value="HTH_AraC"/>
</dbReference>
<name>A0ABP5LYA3_9ACTN</name>
<dbReference type="Pfam" id="PF12833">
    <property type="entry name" value="HTH_18"/>
    <property type="match status" value="1"/>
</dbReference>
<feature type="domain" description="HTH araC/xylS-type" evidence="3">
    <location>
        <begin position="226"/>
        <end position="324"/>
    </location>
</feature>
<dbReference type="PANTHER" id="PTHR43130">
    <property type="entry name" value="ARAC-FAMILY TRANSCRIPTIONAL REGULATOR"/>
    <property type="match status" value="1"/>
</dbReference>
<keyword evidence="1" id="KW-0805">Transcription regulation</keyword>
<dbReference type="SMART" id="SM00342">
    <property type="entry name" value="HTH_ARAC"/>
    <property type="match status" value="1"/>
</dbReference>
<dbReference type="Gene3D" id="3.40.50.880">
    <property type="match status" value="1"/>
</dbReference>
<evidence type="ECO:0000256" key="2">
    <source>
        <dbReference type="ARBA" id="ARBA00023163"/>
    </source>
</evidence>
<comment type="caution">
    <text evidence="4">The sequence shown here is derived from an EMBL/GenBank/DDBJ whole genome shotgun (WGS) entry which is preliminary data.</text>
</comment>
<dbReference type="RefSeq" id="WP_344468294.1">
    <property type="nucleotide sequence ID" value="NZ_BAAANT010000037.1"/>
</dbReference>
<reference evidence="5" key="1">
    <citation type="journal article" date="2019" name="Int. J. Syst. Evol. Microbiol.">
        <title>The Global Catalogue of Microorganisms (GCM) 10K type strain sequencing project: providing services to taxonomists for standard genome sequencing and annotation.</title>
        <authorList>
            <consortium name="The Broad Institute Genomics Platform"/>
            <consortium name="The Broad Institute Genome Sequencing Center for Infectious Disease"/>
            <person name="Wu L."/>
            <person name="Ma J."/>
        </authorList>
    </citation>
    <scope>NUCLEOTIDE SEQUENCE [LARGE SCALE GENOMIC DNA]</scope>
    <source>
        <strain evidence="5">JCM 14560</strain>
    </source>
</reference>
<sequence length="341" mass="36309">MNHAPYRIGVLAFDGCFASEAFGFADLLTVANQVAGHLRGDTAPKFEVAIVAARRRVTASGGVSVGAIAVPTSLDLLVVPGFELLPTQDMDARLRALGREVDVIGRVAGQGVPIASICLGAFLLGEAGLLDGRRVTTAWLFARALADRYPKATVDEKALIVDDAGITTSGAFSAAFDLAMEVVGRVSGGEIARVTARVTLVPDGRTSQAPYMDDAISAVPGQRFSGEVKLWLEARSSLPYSLSELAAAFHVSTRTMLRRFGAETGESPLSHLQRVRIGKAKVLLEASDLRLADVMSQVGYLDKGTFRRLFTSHTGMSPAEYRRQFRRGPGLGVHGGPRRGD</sequence>
<dbReference type="InterPro" id="IPR029062">
    <property type="entry name" value="Class_I_gatase-like"/>
</dbReference>
<evidence type="ECO:0000256" key="1">
    <source>
        <dbReference type="ARBA" id="ARBA00023015"/>
    </source>
</evidence>
<accession>A0ABP5LYA3</accession>
<keyword evidence="5" id="KW-1185">Reference proteome</keyword>
<proteinExistence type="predicted"/>
<gene>
    <name evidence="4" type="ORF">GCM10009760_50980</name>
</gene>
<keyword evidence="2" id="KW-0804">Transcription</keyword>